<evidence type="ECO:0000313" key="1">
    <source>
        <dbReference type="EMBL" id="CAF1682688.1"/>
    </source>
</evidence>
<dbReference type="OrthoDB" id="10063939at2759"/>
<organism evidence="1 2">
    <name type="scientific">Rotaria magnacalcarata</name>
    <dbReference type="NCBI Taxonomy" id="392030"/>
    <lineage>
        <taxon>Eukaryota</taxon>
        <taxon>Metazoa</taxon>
        <taxon>Spiralia</taxon>
        <taxon>Gnathifera</taxon>
        <taxon>Rotifera</taxon>
        <taxon>Eurotatoria</taxon>
        <taxon>Bdelloidea</taxon>
        <taxon>Philodinida</taxon>
        <taxon>Philodinidae</taxon>
        <taxon>Rotaria</taxon>
    </lineage>
</organism>
<gene>
    <name evidence="1" type="ORF">KQP761_LOCUS37200</name>
</gene>
<accession>A0A816H279</accession>
<reference evidence="1" key="1">
    <citation type="submission" date="2021-02" db="EMBL/GenBank/DDBJ databases">
        <authorList>
            <person name="Nowell W R."/>
        </authorList>
    </citation>
    <scope>NUCLEOTIDE SEQUENCE</scope>
</reference>
<dbReference type="AlphaFoldDB" id="A0A816H279"/>
<sequence length="126" mass="14789">MDHSPEESYMPQFKPRYLRVSDKIFKQVLSNTIDQDNNMITKFYELKPNQEQTHLARKIWQTTADLLKTQEQVEILRKRIYLQRLPSGIDKIINQSIAPIQLRLSNCVFNKDRSASLMSSCSKTIT</sequence>
<proteinExistence type="predicted"/>
<dbReference type="EMBL" id="CAJNOW010021087">
    <property type="protein sequence ID" value="CAF1682688.1"/>
    <property type="molecule type" value="Genomic_DNA"/>
</dbReference>
<protein>
    <submittedName>
        <fullName evidence="1">Uncharacterized protein</fullName>
    </submittedName>
</protein>
<dbReference type="Proteomes" id="UP000663834">
    <property type="component" value="Unassembled WGS sequence"/>
</dbReference>
<evidence type="ECO:0000313" key="2">
    <source>
        <dbReference type="Proteomes" id="UP000663834"/>
    </source>
</evidence>
<comment type="caution">
    <text evidence="1">The sequence shown here is derived from an EMBL/GenBank/DDBJ whole genome shotgun (WGS) entry which is preliminary data.</text>
</comment>
<name>A0A816H279_9BILA</name>